<dbReference type="AlphaFoldDB" id="A0A917F9I0"/>
<protein>
    <recommendedName>
        <fullName evidence="4">Na+-dependent transporter</fullName>
    </recommendedName>
</protein>
<organism evidence="2 3">
    <name type="scientific">Azorhizobium oxalatiphilum</name>
    <dbReference type="NCBI Taxonomy" id="980631"/>
    <lineage>
        <taxon>Bacteria</taxon>
        <taxon>Pseudomonadati</taxon>
        <taxon>Pseudomonadota</taxon>
        <taxon>Alphaproteobacteria</taxon>
        <taxon>Hyphomicrobiales</taxon>
        <taxon>Xanthobacteraceae</taxon>
        <taxon>Azorhizobium</taxon>
    </lineage>
</organism>
<feature type="transmembrane region" description="Helical" evidence="1">
    <location>
        <begin position="82"/>
        <end position="105"/>
    </location>
</feature>
<gene>
    <name evidence="2" type="ORF">GCM10007301_19440</name>
</gene>
<reference evidence="2" key="2">
    <citation type="submission" date="2020-09" db="EMBL/GenBank/DDBJ databases">
        <authorList>
            <person name="Sun Q."/>
            <person name="Sedlacek I."/>
        </authorList>
    </citation>
    <scope>NUCLEOTIDE SEQUENCE</scope>
    <source>
        <strain evidence="2">CCM 7897</strain>
    </source>
</reference>
<feature type="transmembrane region" description="Helical" evidence="1">
    <location>
        <begin position="53"/>
        <end position="75"/>
    </location>
</feature>
<evidence type="ECO:0000313" key="2">
    <source>
        <dbReference type="EMBL" id="GGF59797.1"/>
    </source>
</evidence>
<dbReference type="InterPro" id="IPR038770">
    <property type="entry name" value="Na+/solute_symporter_sf"/>
</dbReference>
<keyword evidence="1" id="KW-1133">Transmembrane helix</keyword>
<feature type="transmembrane region" description="Helical" evidence="1">
    <location>
        <begin position="117"/>
        <end position="135"/>
    </location>
</feature>
<feature type="transmembrane region" description="Helical" evidence="1">
    <location>
        <begin position="238"/>
        <end position="256"/>
    </location>
</feature>
<keyword evidence="3" id="KW-1185">Reference proteome</keyword>
<feature type="transmembrane region" description="Helical" evidence="1">
    <location>
        <begin position="213"/>
        <end position="232"/>
    </location>
</feature>
<evidence type="ECO:0000256" key="1">
    <source>
        <dbReference type="SAM" id="Phobius"/>
    </source>
</evidence>
<sequence length="269" mass="28786">MLIMSFLRMDLSRLRGGKHLGAVLAALVWVMGICPLVLGLATLFLFPGLNPDIMLALVLQTSAPPIMSGAAFAILLGFEPGFCLLIMMACMLVTPFSAPVIVHALSGAALELDPWSLALRIGGIILATAATGLLLRRAISPARITRWRHSMDGVNVILLMVMAFGFMDGITAKFIAEPVRMLGISALAFGVSAGAMLASMLVFRLITGEAEALMVGFSASMRNMMLLVVAAGSIPGDTWLYVGLSQFPIYFLPYLVRPLARRIHRRAAA</sequence>
<comment type="caution">
    <text evidence="2">The sequence shown here is derived from an EMBL/GenBank/DDBJ whole genome shotgun (WGS) entry which is preliminary data.</text>
</comment>
<reference evidence="2" key="1">
    <citation type="journal article" date="2014" name="Int. J. Syst. Evol. Microbiol.">
        <title>Complete genome sequence of Corynebacterium casei LMG S-19264T (=DSM 44701T), isolated from a smear-ripened cheese.</title>
        <authorList>
            <consortium name="US DOE Joint Genome Institute (JGI-PGF)"/>
            <person name="Walter F."/>
            <person name="Albersmeier A."/>
            <person name="Kalinowski J."/>
            <person name="Ruckert C."/>
        </authorList>
    </citation>
    <scope>NUCLEOTIDE SEQUENCE</scope>
    <source>
        <strain evidence="2">CCM 7897</strain>
    </source>
</reference>
<dbReference type="EMBL" id="BMCT01000002">
    <property type="protein sequence ID" value="GGF59797.1"/>
    <property type="molecule type" value="Genomic_DNA"/>
</dbReference>
<proteinExistence type="predicted"/>
<keyword evidence="1" id="KW-0812">Transmembrane</keyword>
<feature type="transmembrane region" description="Helical" evidence="1">
    <location>
        <begin position="156"/>
        <end position="176"/>
    </location>
</feature>
<name>A0A917F9I0_9HYPH</name>
<feature type="transmembrane region" description="Helical" evidence="1">
    <location>
        <begin position="182"/>
        <end position="206"/>
    </location>
</feature>
<dbReference type="Gene3D" id="1.20.1530.20">
    <property type="match status" value="1"/>
</dbReference>
<evidence type="ECO:0008006" key="4">
    <source>
        <dbReference type="Google" id="ProtNLM"/>
    </source>
</evidence>
<evidence type="ECO:0000313" key="3">
    <source>
        <dbReference type="Proteomes" id="UP000606044"/>
    </source>
</evidence>
<feature type="transmembrane region" description="Helical" evidence="1">
    <location>
        <begin position="20"/>
        <end position="47"/>
    </location>
</feature>
<dbReference type="Proteomes" id="UP000606044">
    <property type="component" value="Unassembled WGS sequence"/>
</dbReference>
<keyword evidence="1" id="KW-0472">Membrane</keyword>
<accession>A0A917F9I0</accession>